<reference evidence="18 19" key="1">
    <citation type="journal article" date="2016" name="Nat. Commun.">
        <title>Thousands of microbial genomes shed light on interconnected biogeochemical processes in an aquifer system.</title>
        <authorList>
            <person name="Anantharaman K."/>
            <person name="Brown C.T."/>
            <person name="Hug L.A."/>
            <person name="Sharon I."/>
            <person name="Castelle C.J."/>
            <person name="Probst A.J."/>
            <person name="Thomas B.C."/>
            <person name="Singh A."/>
            <person name="Wilkins M.J."/>
            <person name="Karaoz U."/>
            <person name="Brodie E.L."/>
            <person name="Williams K.H."/>
            <person name="Hubbard S.S."/>
            <person name="Banfield J.F."/>
        </authorList>
    </citation>
    <scope>NUCLEOTIDE SEQUENCE [LARGE SCALE GENOMIC DNA]</scope>
</reference>
<keyword evidence="13 16" id="KW-0131">Cell cycle</keyword>
<keyword evidence="7 16" id="KW-0285">Flavoprotein</keyword>
<evidence type="ECO:0000256" key="15">
    <source>
        <dbReference type="ARBA" id="ARBA00048914"/>
    </source>
</evidence>
<dbReference type="SUPFAM" id="SSF56176">
    <property type="entry name" value="FAD-binding/transporter-associated domain-like"/>
    <property type="match status" value="1"/>
</dbReference>
<evidence type="ECO:0000313" key="19">
    <source>
        <dbReference type="Proteomes" id="UP000178951"/>
    </source>
</evidence>
<dbReference type="InterPro" id="IPR011601">
    <property type="entry name" value="MurB_C"/>
</dbReference>
<keyword evidence="6 16" id="KW-0132">Cell division</keyword>
<evidence type="ECO:0000313" key="18">
    <source>
        <dbReference type="EMBL" id="OGC33785.1"/>
    </source>
</evidence>
<dbReference type="Gene3D" id="3.90.78.10">
    <property type="entry name" value="UDP-N-acetylenolpyruvoylglucosamine reductase, C-terminal domain"/>
    <property type="match status" value="1"/>
</dbReference>
<dbReference type="HAMAP" id="MF_00037">
    <property type="entry name" value="MurB"/>
    <property type="match status" value="1"/>
</dbReference>
<evidence type="ECO:0000256" key="3">
    <source>
        <dbReference type="ARBA" id="ARBA00004496"/>
    </source>
</evidence>
<keyword evidence="9 16" id="KW-0521">NADP</keyword>
<feature type="active site" description="Proton donor" evidence="16">
    <location>
        <position position="211"/>
    </location>
</feature>
<evidence type="ECO:0000256" key="13">
    <source>
        <dbReference type="ARBA" id="ARBA00023306"/>
    </source>
</evidence>
<sequence>MKYLRHESLKKHTSFRIGGQADYFCAPKSLAQLKEALLYGRANNLGIAFIGGGTNLLALDKGFRGLAIKLGDGLGQIKINGLSVTVGAGALLPKLLSQLAGKNLSGLEFLAGVPGTVGGAVVMNAGAWGKEIGRYIELVKAIDHDGHERIFTQAECEFAYRHSLFQKGHWLIYEATLRLTKGKTLGIKNAIRGFIKMRRESQPLGIPNAGSVFKNPKHKYAGKLIEEAGCKGMRVGDAQVSTKHANFIVNLGEAKASDVIKLMARVQKIVKDKHRVTLEPELKFMVECKK</sequence>
<dbReference type="InterPro" id="IPR016166">
    <property type="entry name" value="FAD-bd_PCMH"/>
</dbReference>
<evidence type="ECO:0000256" key="5">
    <source>
        <dbReference type="ARBA" id="ARBA00022490"/>
    </source>
</evidence>
<dbReference type="Proteomes" id="UP000178951">
    <property type="component" value="Unassembled WGS sequence"/>
</dbReference>
<dbReference type="InterPro" id="IPR016169">
    <property type="entry name" value="FAD-bd_PCMH_sub2"/>
</dbReference>
<dbReference type="SUPFAM" id="SSF56194">
    <property type="entry name" value="Uridine diphospho-N-Acetylenolpyruvylglucosamine reductase, MurB, C-terminal domain"/>
    <property type="match status" value="1"/>
</dbReference>
<feature type="active site" evidence="16">
    <location>
        <position position="161"/>
    </location>
</feature>
<evidence type="ECO:0000256" key="16">
    <source>
        <dbReference type="HAMAP-Rule" id="MF_00037"/>
    </source>
</evidence>
<evidence type="ECO:0000256" key="1">
    <source>
        <dbReference type="ARBA" id="ARBA00001974"/>
    </source>
</evidence>
<dbReference type="InterPro" id="IPR006094">
    <property type="entry name" value="Oxid_FAD_bind_N"/>
</dbReference>
<evidence type="ECO:0000256" key="9">
    <source>
        <dbReference type="ARBA" id="ARBA00022857"/>
    </source>
</evidence>
<dbReference type="GO" id="GO:0071555">
    <property type="term" value="P:cell wall organization"/>
    <property type="evidence" value="ECO:0007669"/>
    <property type="project" value="UniProtKB-KW"/>
</dbReference>
<protein>
    <recommendedName>
        <fullName evidence="16">UDP-N-acetylenolpyruvoylglucosamine reductase</fullName>
        <ecNumber evidence="16">1.3.1.98</ecNumber>
    </recommendedName>
    <alternativeName>
        <fullName evidence="16">UDP-N-acetylmuramate dehydrogenase</fullName>
    </alternativeName>
</protein>
<dbReference type="Gene3D" id="3.30.43.10">
    <property type="entry name" value="Uridine Diphospho-n-acetylenolpyruvylglucosamine Reductase, domain 2"/>
    <property type="match status" value="1"/>
</dbReference>
<dbReference type="PROSITE" id="PS51387">
    <property type="entry name" value="FAD_PCMH"/>
    <property type="match status" value="1"/>
</dbReference>
<dbReference type="GO" id="GO:0005829">
    <property type="term" value="C:cytosol"/>
    <property type="evidence" value="ECO:0007669"/>
    <property type="project" value="TreeGrafter"/>
</dbReference>
<dbReference type="PANTHER" id="PTHR21071:SF4">
    <property type="entry name" value="UDP-N-ACETYLENOLPYRUVOYLGLUCOSAMINE REDUCTASE"/>
    <property type="match status" value="1"/>
</dbReference>
<dbReference type="GO" id="GO:0051301">
    <property type="term" value="P:cell division"/>
    <property type="evidence" value="ECO:0007669"/>
    <property type="project" value="UniProtKB-KW"/>
</dbReference>
<gene>
    <name evidence="16" type="primary">murB</name>
    <name evidence="18" type="ORF">A2311_01965</name>
</gene>
<keyword evidence="5 16" id="KW-0963">Cytoplasm</keyword>
<comment type="subcellular location">
    <subcellularLocation>
        <location evidence="3 16">Cytoplasm</location>
    </subcellularLocation>
</comment>
<name>A0A1F4TM43_UNCSA</name>
<evidence type="ECO:0000256" key="2">
    <source>
        <dbReference type="ARBA" id="ARBA00003921"/>
    </source>
</evidence>
<dbReference type="Pfam" id="PF01565">
    <property type="entry name" value="FAD_binding_4"/>
    <property type="match status" value="1"/>
</dbReference>
<dbReference type="STRING" id="1802583.A2311_01965"/>
<dbReference type="GO" id="GO:0009252">
    <property type="term" value="P:peptidoglycan biosynthetic process"/>
    <property type="evidence" value="ECO:0007669"/>
    <property type="project" value="UniProtKB-UniRule"/>
</dbReference>
<dbReference type="GO" id="GO:0071949">
    <property type="term" value="F:FAD binding"/>
    <property type="evidence" value="ECO:0007669"/>
    <property type="project" value="InterPro"/>
</dbReference>
<accession>A0A1F4TM43</accession>
<keyword evidence="12 16" id="KW-0560">Oxidoreductase</keyword>
<dbReference type="EC" id="1.3.1.98" evidence="16"/>
<dbReference type="NCBIfam" id="NF010480">
    <property type="entry name" value="PRK13905.1"/>
    <property type="match status" value="1"/>
</dbReference>
<dbReference type="InterPro" id="IPR016167">
    <property type="entry name" value="FAD-bd_PCMH_sub1"/>
</dbReference>
<dbReference type="EMBL" id="MEUF01000054">
    <property type="protein sequence ID" value="OGC33785.1"/>
    <property type="molecule type" value="Genomic_DNA"/>
</dbReference>
<evidence type="ECO:0000259" key="17">
    <source>
        <dbReference type="PROSITE" id="PS51387"/>
    </source>
</evidence>
<comment type="caution">
    <text evidence="18">The sequence shown here is derived from an EMBL/GenBank/DDBJ whole genome shotgun (WGS) entry which is preliminary data.</text>
</comment>
<feature type="domain" description="FAD-binding PCMH-type" evidence="17">
    <location>
        <begin position="16"/>
        <end position="182"/>
    </location>
</feature>
<evidence type="ECO:0000256" key="14">
    <source>
        <dbReference type="ARBA" id="ARBA00023316"/>
    </source>
</evidence>
<dbReference type="InterPro" id="IPR036318">
    <property type="entry name" value="FAD-bd_PCMH-like_sf"/>
</dbReference>
<comment type="similarity">
    <text evidence="16">Belongs to the MurB family.</text>
</comment>
<dbReference type="UniPathway" id="UPA00219"/>
<dbReference type="GO" id="GO:0008360">
    <property type="term" value="P:regulation of cell shape"/>
    <property type="evidence" value="ECO:0007669"/>
    <property type="project" value="UniProtKB-KW"/>
</dbReference>
<keyword evidence="8 16" id="KW-0274">FAD</keyword>
<keyword evidence="10 16" id="KW-0133">Cell shape</keyword>
<evidence type="ECO:0000256" key="4">
    <source>
        <dbReference type="ARBA" id="ARBA00004752"/>
    </source>
</evidence>
<evidence type="ECO:0000256" key="11">
    <source>
        <dbReference type="ARBA" id="ARBA00022984"/>
    </source>
</evidence>
<comment type="catalytic activity">
    <reaction evidence="15 16">
        <text>UDP-N-acetyl-alpha-D-muramate + NADP(+) = UDP-N-acetyl-3-O-(1-carboxyvinyl)-alpha-D-glucosamine + NADPH + H(+)</text>
        <dbReference type="Rhea" id="RHEA:12248"/>
        <dbReference type="ChEBI" id="CHEBI:15378"/>
        <dbReference type="ChEBI" id="CHEBI:57783"/>
        <dbReference type="ChEBI" id="CHEBI:58349"/>
        <dbReference type="ChEBI" id="CHEBI:68483"/>
        <dbReference type="ChEBI" id="CHEBI:70757"/>
        <dbReference type="EC" id="1.3.1.98"/>
    </reaction>
</comment>
<comment type="pathway">
    <text evidence="4 16">Cell wall biogenesis; peptidoglycan biosynthesis.</text>
</comment>
<evidence type="ECO:0000256" key="8">
    <source>
        <dbReference type="ARBA" id="ARBA00022827"/>
    </source>
</evidence>
<evidence type="ECO:0000256" key="6">
    <source>
        <dbReference type="ARBA" id="ARBA00022618"/>
    </source>
</evidence>
<dbReference type="Gene3D" id="3.30.465.10">
    <property type="match status" value="1"/>
</dbReference>
<keyword evidence="14 16" id="KW-0961">Cell wall biogenesis/degradation</keyword>
<feature type="active site" evidence="16">
    <location>
        <position position="281"/>
    </location>
</feature>
<dbReference type="GO" id="GO:0008762">
    <property type="term" value="F:UDP-N-acetylmuramate dehydrogenase activity"/>
    <property type="evidence" value="ECO:0007669"/>
    <property type="project" value="UniProtKB-UniRule"/>
</dbReference>
<comment type="cofactor">
    <cofactor evidence="1 16">
        <name>FAD</name>
        <dbReference type="ChEBI" id="CHEBI:57692"/>
    </cofactor>
</comment>
<evidence type="ECO:0000256" key="12">
    <source>
        <dbReference type="ARBA" id="ARBA00023002"/>
    </source>
</evidence>
<dbReference type="PANTHER" id="PTHR21071">
    <property type="entry name" value="UDP-N-ACETYLENOLPYRUVOYLGLUCOSAMINE REDUCTASE"/>
    <property type="match status" value="1"/>
</dbReference>
<dbReference type="InterPro" id="IPR036635">
    <property type="entry name" value="MurB_C_sf"/>
</dbReference>
<organism evidence="18 19">
    <name type="scientific">candidate division WOR-1 bacterium RIFOXYB2_FULL_48_7</name>
    <dbReference type="NCBI Taxonomy" id="1802583"/>
    <lineage>
        <taxon>Bacteria</taxon>
        <taxon>Bacillati</taxon>
        <taxon>Saganbacteria</taxon>
    </lineage>
</organism>
<proteinExistence type="inferred from homology"/>
<dbReference type="Pfam" id="PF02873">
    <property type="entry name" value="MurB_C"/>
    <property type="match status" value="1"/>
</dbReference>
<dbReference type="AlphaFoldDB" id="A0A1F4TM43"/>
<evidence type="ECO:0000256" key="7">
    <source>
        <dbReference type="ARBA" id="ARBA00022630"/>
    </source>
</evidence>
<dbReference type="InterPro" id="IPR003170">
    <property type="entry name" value="MurB"/>
</dbReference>
<comment type="function">
    <text evidence="2 16">Cell wall formation.</text>
</comment>
<evidence type="ECO:0000256" key="10">
    <source>
        <dbReference type="ARBA" id="ARBA00022960"/>
    </source>
</evidence>
<keyword evidence="11 16" id="KW-0573">Peptidoglycan synthesis</keyword>
<dbReference type="NCBIfam" id="TIGR00179">
    <property type="entry name" value="murB"/>
    <property type="match status" value="1"/>
</dbReference>